<evidence type="ECO:0000256" key="1">
    <source>
        <dbReference type="SAM" id="MobiDB-lite"/>
    </source>
</evidence>
<comment type="caution">
    <text evidence="2">The sequence shown here is derived from an EMBL/GenBank/DDBJ whole genome shotgun (WGS) entry which is preliminary data.</text>
</comment>
<evidence type="ECO:0000313" key="2">
    <source>
        <dbReference type="EMBL" id="PAK71482.1"/>
    </source>
</evidence>
<feature type="compositionally biased region" description="Acidic residues" evidence="1">
    <location>
        <begin position="32"/>
        <end position="45"/>
    </location>
</feature>
<evidence type="ECO:0000313" key="3">
    <source>
        <dbReference type="Proteomes" id="UP000216802"/>
    </source>
</evidence>
<protein>
    <submittedName>
        <fullName evidence="2">Uncharacterized protein</fullName>
    </submittedName>
</protein>
<organism evidence="2 3">
    <name type="scientific">Lentilactobacillus parakefiri</name>
    <dbReference type="NCBI Taxonomy" id="152332"/>
    <lineage>
        <taxon>Bacteria</taxon>
        <taxon>Bacillati</taxon>
        <taxon>Bacillota</taxon>
        <taxon>Bacilli</taxon>
        <taxon>Lactobacillales</taxon>
        <taxon>Lactobacillaceae</taxon>
        <taxon>Lentilactobacillus</taxon>
    </lineage>
</organism>
<reference evidence="2 3" key="1">
    <citation type="submission" date="2017-04" db="EMBL/GenBank/DDBJ databases">
        <title>Kefir bacterial isolates.</title>
        <authorList>
            <person name="Kim Y."/>
            <person name="Blasche S."/>
            <person name="Patil K.R."/>
        </authorList>
    </citation>
    <scope>NUCLEOTIDE SEQUENCE [LARGE SCALE GENOMIC DNA]</scope>
    <source>
        <strain evidence="2 3">OG2</strain>
    </source>
</reference>
<dbReference type="AlphaFoldDB" id="A0A269XDP3"/>
<sequence length="66" mass="7556">KQVRISIIALQNLVRKELQSLGLDVKVMDEQDNEIEMADVDDEDATERKVDLQQKDAPESQKETTD</sequence>
<dbReference type="Proteomes" id="UP000216802">
    <property type="component" value="Unassembled WGS sequence"/>
</dbReference>
<gene>
    <name evidence="2" type="ORF">B8W98_13440</name>
</gene>
<name>A0A269XDP3_9LACO</name>
<accession>A0A269XDP3</accession>
<feature type="region of interest" description="Disordered" evidence="1">
    <location>
        <begin position="32"/>
        <end position="66"/>
    </location>
</feature>
<feature type="non-terminal residue" evidence="2">
    <location>
        <position position="1"/>
    </location>
</feature>
<feature type="compositionally biased region" description="Basic and acidic residues" evidence="1">
    <location>
        <begin position="46"/>
        <end position="66"/>
    </location>
</feature>
<dbReference type="RefSeq" id="WP_143443325.1">
    <property type="nucleotide sequence ID" value="NZ_NCXI01000517.1"/>
</dbReference>
<proteinExistence type="predicted"/>
<dbReference type="EMBL" id="NCXI01000517">
    <property type="protein sequence ID" value="PAK71482.1"/>
    <property type="molecule type" value="Genomic_DNA"/>
</dbReference>